<evidence type="ECO:0000256" key="1">
    <source>
        <dbReference type="ARBA" id="ARBA00022679"/>
    </source>
</evidence>
<dbReference type="AlphaFoldDB" id="A0A220ML25"/>
<dbReference type="Pfam" id="PF01648">
    <property type="entry name" value="ACPS"/>
    <property type="match status" value="1"/>
</dbReference>
<feature type="domain" description="4'-phosphopantetheinyl transferase" evidence="2">
    <location>
        <begin position="25"/>
        <end position="67"/>
    </location>
</feature>
<dbReference type="RefSeq" id="WP_335633067.1">
    <property type="nucleotide sequence ID" value="NZ_CP018145.1"/>
</dbReference>
<reference evidence="3 4" key="1">
    <citation type="submission" date="2016-11" db="EMBL/GenBank/DDBJ databases">
        <authorList>
            <person name="Jaros S."/>
            <person name="Januszkiewicz K."/>
            <person name="Wedrychowicz H."/>
        </authorList>
    </citation>
    <scope>NUCLEOTIDE SEQUENCE [LARGE SCALE GENOMIC DNA]</scope>
    <source>
        <strain evidence="3 4">NF2</strain>
    </source>
</reference>
<dbReference type="SUPFAM" id="SSF56214">
    <property type="entry name" value="4'-phosphopantetheinyl transferase"/>
    <property type="match status" value="1"/>
</dbReference>
<dbReference type="Proteomes" id="UP000197781">
    <property type="component" value="Chromosome"/>
</dbReference>
<evidence type="ECO:0000259" key="2">
    <source>
        <dbReference type="Pfam" id="PF01648"/>
    </source>
</evidence>
<protein>
    <recommendedName>
        <fullName evidence="2">4'-phosphopantetheinyl transferase domain-containing protein</fullName>
    </recommendedName>
</protein>
<dbReference type="Gene3D" id="3.90.470.20">
    <property type="entry name" value="4'-phosphopantetheinyl transferase domain"/>
    <property type="match status" value="1"/>
</dbReference>
<name>A0A220ML25_9BACL</name>
<proteinExistence type="predicted"/>
<dbReference type="InterPro" id="IPR037143">
    <property type="entry name" value="4-PPantetheinyl_Trfase_dom_sf"/>
</dbReference>
<dbReference type="EMBL" id="CP018145">
    <property type="protein sequence ID" value="ASJ55250.1"/>
    <property type="molecule type" value="Genomic_DNA"/>
</dbReference>
<evidence type="ECO:0000313" key="4">
    <source>
        <dbReference type="Proteomes" id="UP000197781"/>
    </source>
</evidence>
<sequence>MAVAFSRDRLLGVDVEYFASHPGNGTARAAAGFFDCWTRKEAFVKATGEGLSRPLDSFFMEKQDGSFTVNGES</sequence>
<dbReference type="GO" id="GO:0000287">
    <property type="term" value="F:magnesium ion binding"/>
    <property type="evidence" value="ECO:0007669"/>
    <property type="project" value="InterPro"/>
</dbReference>
<evidence type="ECO:0000313" key="3">
    <source>
        <dbReference type="EMBL" id="ASJ55250.1"/>
    </source>
</evidence>
<organism evidence="3 4">
    <name type="scientific">Brevibacillus formosus</name>
    <dbReference type="NCBI Taxonomy" id="54913"/>
    <lineage>
        <taxon>Bacteria</taxon>
        <taxon>Bacillati</taxon>
        <taxon>Bacillota</taxon>
        <taxon>Bacilli</taxon>
        <taxon>Bacillales</taxon>
        <taxon>Paenibacillaceae</taxon>
        <taxon>Brevibacillus</taxon>
    </lineage>
</organism>
<dbReference type="InterPro" id="IPR008278">
    <property type="entry name" value="4-PPantetheinyl_Trfase_dom"/>
</dbReference>
<accession>A0A220ML25</accession>
<gene>
    <name evidence="3" type="ORF">BP422_17870</name>
</gene>
<dbReference type="GO" id="GO:0008897">
    <property type="term" value="F:holo-[acyl-carrier-protein] synthase activity"/>
    <property type="evidence" value="ECO:0007669"/>
    <property type="project" value="InterPro"/>
</dbReference>
<dbReference type="KEGG" id="bfm:BP422_17870"/>
<keyword evidence="1" id="KW-0808">Transferase</keyword>